<feature type="region of interest" description="Disordered" evidence="1">
    <location>
        <begin position="255"/>
        <end position="304"/>
    </location>
</feature>
<reference evidence="4 5" key="1">
    <citation type="submission" date="2024-05" db="EMBL/GenBank/DDBJ databases">
        <title>A high-quality chromosomal-level genome assembly of Topmouth culter (Culter alburnus).</title>
        <authorList>
            <person name="Zhao H."/>
        </authorList>
    </citation>
    <scope>NUCLEOTIDE SEQUENCE [LARGE SCALE GENOMIC DNA]</scope>
    <source>
        <strain evidence="4">CATC2023</strain>
        <tissue evidence="4">Muscle</tissue>
    </source>
</reference>
<dbReference type="EMBL" id="JAWDJR010000022">
    <property type="protein sequence ID" value="KAK9954706.1"/>
    <property type="molecule type" value="Genomic_DNA"/>
</dbReference>
<feature type="chain" id="PRO_5043565050" evidence="3">
    <location>
        <begin position="24"/>
        <end position="304"/>
    </location>
</feature>
<evidence type="ECO:0000256" key="3">
    <source>
        <dbReference type="SAM" id="SignalP"/>
    </source>
</evidence>
<feature type="compositionally biased region" description="Polar residues" evidence="1">
    <location>
        <begin position="74"/>
        <end position="98"/>
    </location>
</feature>
<keyword evidence="3" id="KW-0732">Signal</keyword>
<accession>A0AAW1YZY4</accession>
<protein>
    <submittedName>
        <fullName evidence="4">Uncharacterized protein</fullName>
    </submittedName>
</protein>
<keyword evidence="2" id="KW-0472">Membrane</keyword>
<dbReference type="AlphaFoldDB" id="A0AAW1YZY4"/>
<gene>
    <name evidence="4" type="ORF">ABG768_016755</name>
</gene>
<keyword evidence="2" id="KW-0812">Transmembrane</keyword>
<organism evidence="4 5">
    <name type="scientific">Culter alburnus</name>
    <name type="common">Topmouth culter</name>
    <dbReference type="NCBI Taxonomy" id="194366"/>
    <lineage>
        <taxon>Eukaryota</taxon>
        <taxon>Metazoa</taxon>
        <taxon>Chordata</taxon>
        <taxon>Craniata</taxon>
        <taxon>Vertebrata</taxon>
        <taxon>Euteleostomi</taxon>
        <taxon>Actinopterygii</taxon>
        <taxon>Neopterygii</taxon>
        <taxon>Teleostei</taxon>
        <taxon>Ostariophysi</taxon>
        <taxon>Cypriniformes</taxon>
        <taxon>Xenocyprididae</taxon>
        <taxon>Xenocypridinae</taxon>
        <taxon>Culter</taxon>
    </lineage>
</organism>
<dbReference type="Proteomes" id="UP001479290">
    <property type="component" value="Unassembled WGS sequence"/>
</dbReference>
<feature type="transmembrane region" description="Helical" evidence="2">
    <location>
        <begin position="122"/>
        <end position="146"/>
    </location>
</feature>
<keyword evidence="5" id="KW-1185">Reference proteome</keyword>
<keyword evidence="2" id="KW-1133">Transmembrane helix</keyword>
<evidence type="ECO:0000256" key="1">
    <source>
        <dbReference type="SAM" id="MobiDB-lite"/>
    </source>
</evidence>
<feature type="compositionally biased region" description="Low complexity" evidence="1">
    <location>
        <begin position="29"/>
        <end position="54"/>
    </location>
</feature>
<name>A0AAW1YZY4_CULAL</name>
<sequence length="304" mass="33603">MSTRWVILHIFAVLLLCEYGMFSTPSPFSTERTTNETSSTSDSNTTVTTAESTTFENEDQGSSGWDENPEDDSLPTTSVNKSEGQGRNATEVISSTTRPEITTLNVNKDLNQGNKKDDSGSYTGGIIILIIILILIFFLLGILYFLRKKGRSYSFDLTRVDAIPNDYDTPLRSDQQGISYEQTNKDLCLDYEQEDKSEEKTSPIANGCTGEKTEQTPANENEQENVPEENSFSTDSSLSPPMKKVEFNLDLDLIGGESDLNDLTTADAADEPQNENNNNVSNSGRGSAEDIFTEINLDEPKQHV</sequence>
<evidence type="ECO:0000313" key="5">
    <source>
        <dbReference type="Proteomes" id="UP001479290"/>
    </source>
</evidence>
<proteinExistence type="predicted"/>
<feature type="signal peptide" evidence="3">
    <location>
        <begin position="1"/>
        <end position="23"/>
    </location>
</feature>
<comment type="caution">
    <text evidence="4">The sequence shown here is derived from an EMBL/GenBank/DDBJ whole genome shotgun (WGS) entry which is preliminary data.</text>
</comment>
<feature type="region of interest" description="Disordered" evidence="1">
    <location>
        <begin position="193"/>
        <end position="241"/>
    </location>
</feature>
<evidence type="ECO:0000313" key="4">
    <source>
        <dbReference type="EMBL" id="KAK9954706.1"/>
    </source>
</evidence>
<evidence type="ECO:0000256" key="2">
    <source>
        <dbReference type="SAM" id="Phobius"/>
    </source>
</evidence>
<feature type="region of interest" description="Disordered" evidence="1">
    <location>
        <begin position="27"/>
        <end position="98"/>
    </location>
</feature>
<feature type="compositionally biased region" description="Low complexity" evidence="1">
    <location>
        <begin position="274"/>
        <end position="283"/>
    </location>
</feature>